<dbReference type="Proteomes" id="UP000789366">
    <property type="component" value="Unassembled WGS sequence"/>
</dbReference>
<sequence length="430" mass="49662">MENIYVDPNVIDEKVCYKECPVQSVTTVKTSEKENSEKPKEQKDIQVTAKISESANANNQNGDNRKLERIYISGSGKPKVLPVIVGNEKDNIECIKFDIESAKRKEKIAEITPGWCDFPSLLVVKWKIMTPRNIIPGDGAVNHSIIYGGNFFMGGNVAFSDGNSHVENDEYDCSKKLENSNDETFMNFSNEHDEVEDFSRLELSQKVAWELDSQFWNREESPYSFEPEDEKLESMDSNGELEYFIKWDGWDEKDNTWELSKNVFAQKLVNEYWNSLSIKKSEPQKKSKKPDSSSTGLDEIKKKSKKRKPKNISSSDEERSEKADISKPKKIKYKKQREKQPKLESEDIEPETSSDWERDIGDIESIEIRDERLVVFVACEKYALYRGSEQKGTAKGKRLNFSFKMVHEFTNENCLNYNLDAWILSTSFEN</sequence>
<keyword evidence="2" id="KW-1185">Reference proteome</keyword>
<dbReference type="EMBL" id="CAJVPW010007832">
    <property type="protein sequence ID" value="CAG8586284.1"/>
    <property type="molecule type" value="Genomic_DNA"/>
</dbReference>
<protein>
    <submittedName>
        <fullName evidence="1">14060_t:CDS:1</fullName>
    </submittedName>
</protein>
<evidence type="ECO:0000313" key="2">
    <source>
        <dbReference type="Proteomes" id="UP000789366"/>
    </source>
</evidence>
<name>A0ACA9MFK7_9GLOM</name>
<comment type="caution">
    <text evidence="1">The sequence shown here is derived from an EMBL/GenBank/DDBJ whole genome shotgun (WGS) entry which is preliminary data.</text>
</comment>
<evidence type="ECO:0000313" key="1">
    <source>
        <dbReference type="EMBL" id="CAG8586284.1"/>
    </source>
</evidence>
<reference evidence="1" key="1">
    <citation type="submission" date="2021-06" db="EMBL/GenBank/DDBJ databases">
        <authorList>
            <person name="Kallberg Y."/>
            <person name="Tangrot J."/>
            <person name="Rosling A."/>
        </authorList>
    </citation>
    <scope>NUCLEOTIDE SEQUENCE</scope>
    <source>
        <strain evidence="1">28 12/20/2015</strain>
    </source>
</reference>
<gene>
    <name evidence="1" type="ORF">SPELUC_LOCUS6577</name>
</gene>
<accession>A0ACA9MFK7</accession>
<organism evidence="1 2">
    <name type="scientific">Cetraspora pellucida</name>
    <dbReference type="NCBI Taxonomy" id="1433469"/>
    <lineage>
        <taxon>Eukaryota</taxon>
        <taxon>Fungi</taxon>
        <taxon>Fungi incertae sedis</taxon>
        <taxon>Mucoromycota</taxon>
        <taxon>Glomeromycotina</taxon>
        <taxon>Glomeromycetes</taxon>
        <taxon>Diversisporales</taxon>
        <taxon>Gigasporaceae</taxon>
        <taxon>Cetraspora</taxon>
    </lineage>
</organism>
<proteinExistence type="predicted"/>